<feature type="domain" description="Retrotransposon Copia-like N-terminal" evidence="1">
    <location>
        <begin position="28"/>
        <end position="69"/>
    </location>
</feature>
<gene>
    <name evidence="2" type="ORF">LVIROSA_LOCUS16084</name>
</gene>
<dbReference type="AlphaFoldDB" id="A0AAU9MTW3"/>
<dbReference type="Proteomes" id="UP001157418">
    <property type="component" value="Unassembled WGS sequence"/>
</dbReference>
<comment type="caution">
    <text evidence="2">The sequence shown here is derived from an EMBL/GenBank/DDBJ whole genome shotgun (WGS) entry which is preliminary data.</text>
</comment>
<proteinExistence type="predicted"/>
<evidence type="ECO:0000259" key="1">
    <source>
        <dbReference type="Pfam" id="PF14244"/>
    </source>
</evidence>
<evidence type="ECO:0000313" key="3">
    <source>
        <dbReference type="Proteomes" id="UP001157418"/>
    </source>
</evidence>
<accession>A0AAU9MTW3</accession>
<protein>
    <recommendedName>
        <fullName evidence="1">Retrotransposon Copia-like N-terminal domain-containing protein</fullName>
    </recommendedName>
</protein>
<keyword evidence="3" id="KW-1185">Reference proteome</keyword>
<dbReference type="EMBL" id="CAKMRJ010002567">
    <property type="protein sequence ID" value="CAH1429212.1"/>
    <property type="molecule type" value="Genomic_DNA"/>
</dbReference>
<evidence type="ECO:0000313" key="2">
    <source>
        <dbReference type="EMBL" id="CAH1429212.1"/>
    </source>
</evidence>
<organism evidence="2 3">
    <name type="scientific">Lactuca virosa</name>
    <dbReference type="NCBI Taxonomy" id="75947"/>
    <lineage>
        <taxon>Eukaryota</taxon>
        <taxon>Viridiplantae</taxon>
        <taxon>Streptophyta</taxon>
        <taxon>Embryophyta</taxon>
        <taxon>Tracheophyta</taxon>
        <taxon>Spermatophyta</taxon>
        <taxon>Magnoliopsida</taxon>
        <taxon>eudicotyledons</taxon>
        <taxon>Gunneridae</taxon>
        <taxon>Pentapetalae</taxon>
        <taxon>asterids</taxon>
        <taxon>campanulids</taxon>
        <taxon>Asterales</taxon>
        <taxon>Asteraceae</taxon>
        <taxon>Cichorioideae</taxon>
        <taxon>Cichorieae</taxon>
        <taxon>Lactucinae</taxon>
        <taxon>Lactuca</taxon>
    </lineage>
</organism>
<dbReference type="Pfam" id="PF14244">
    <property type="entry name" value="Retrotran_gag_3"/>
    <property type="match status" value="1"/>
</dbReference>
<name>A0AAU9MTW3_9ASTR</name>
<dbReference type="InterPro" id="IPR029472">
    <property type="entry name" value="Copia-like_N"/>
</dbReference>
<sequence length="82" mass="9085">MASSGTFCSGTINQGLQQYPYPSHVNASSFLSVKLSGKTNYARWQEQMMCLVESHDMLSFVDGTFGNPKKNVDSKKKVDNCN</sequence>
<reference evidence="2 3" key="1">
    <citation type="submission" date="2022-01" db="EMBL/GenBank/DDBJ databases">
        <authorList>
            <person name="Xiong W."/>
            <person name="Schranz E."/>
        </authorList>
    </citation>
    <scope>NUCLEOTIDE SEQUENCE [LARGE SCALE GENOMIC DNA]</scope>
</reference>